<evidence type="ECO:0000259" key="6">
    <source>
        <dbReference type="Pfam" id="PF07980"/>
    </source>
</evidence>
<dbReference type="InterPro" id="IPR011990">
    <property type="entry name" value="TPR-like_helical_dom_sf"/>
</dbReference>
<sequence length="491" mass="56286">MKYKFLLIMIFLSSCSKWLDVKPQDGIIRDNYWQNKEQLKAAVIGCYASLLDNALVQNLFVWGELRADMVSSTLYTTVDEISIMQANILASNSYTGWAAVYRTINYCNTVIDFASQVIESDKTLTQEQLDAYLAEAHGLRALMYYYLLRSFGEVPLQLKASSGDDQLQQLKKSTQQEVYDQIMKDLLFAEQHALETYGNILEDKGRLTKFSIYAIEADAFLWMEKYDDCIAACDKIILSGRFGLMDGNVQSQWFNTVYFTGNSNESIFEFQFDKQKLNPFYPMFGAANNRFIGAPRVMEEVYGIDITDATKKDIRGDGGSMRATDQMIWKFAGATSGTQLDARTAADSYAHWFVYRFADILLLKAEALAWTNRGTEALELVGSIRSRAHALVFTERTPDPASAIDVSNYILEERSREFAFEGKRWYDVLRHAKRNNYAHLDILLDMVAFNAPGNMQQSIINKYKDVRSHYFPINQYELQADKQLVQNPYYQ</sequence>
<protein>
    <submittedName>
        <fullName evidence="8">RagB/SusD family nutrient uptake outer membrane protein</fullName>
    </submittedName>
</protein>
<gene>
    <name evidence="8" type="ORF">GO495_09040</name>
</gene>
<dbReference type="Proteomes" id="UP000468388">
    <property type="component" value="Unassembled WGS sequence"/>
</dbReference>
<dbReference type="Pfam" id="PF07980">
    <property type="entry name" value="SusD_RagB"/>
    <property type="match status" value="1"/>
</dbReference>
<evidence type="ECO:0000256" key="4">
    <source>
        <dbReference type="ARBA" id="ARBA00023136"/>
    </source>
</evidence>
<keyword evidence="5" id="KW-0998">Cell outer membrane</keyword>
<dbReference type="InterPro" id="IPR033985">
    <property type="entry name" value="SusD-like_N"/>
</dbReference>
<accession>A0A6N8J7Y6</accession>
<feature type="domain" description="SusD-like N-terminal" evidence="7">
    <location>
        <begin position="17"/>
        <end position="214"/>
    </location>
</feature>
<dbReference type="PROSITE" id="PS51257">
    <property type="entry name" value="PROKAR_LIPOPROTEIN"/>
    <property type="match status" value="1"/>
</dbReference>
<dbReference type="Pfam" id="PF14322">
    <property type="entry name" value="SusD-like_3"/>
    <property type="match status" value="1"/>
</dbReference>
<keyword evidence="3" id="KW-0732">Signal</keyword>
<evidence type="ECO:0000259" key="7">
    <source>
        <dbReference type="Pfam" id="PF14322"/>
    </source>
</evidence>
<evidence type="ECO:0000256" key="2">
    <source>
        <dbReference type="ARBA" id="ARBA00006275"/>
    </source>
</evidence>
<keyword evidence="9" id="KW-1185">Reference proteome</keyword>
<dbReference type="InterPro" id="IPR012944">
    <property type="entry name" value="SusD_RagB_dom"/>
</dbReference>
<organism evidence="8 9">
    <name type="scientific">Chitinophaga oryziterrae</name>
    <dbReference type="NCBI Taxonomy" id="1031224"/>
    <lineage>
        <taxon>Bacteria</taxon>
        <taxon>Pseudomonadati</taxon>
        <taxon>Bacteroidota</taxon>
        <taxon>Chitinophagia</taxon>
        <taxon>Chitinophagales</taxon>
        <taxon>Chitinophagaceae</taxon>
        <taxon>Chitinophaga</taxon>
    </lineage>
</organism>
<evidence type="ECO:0000256" key="5">
    <source>
        <dbReference type="ARBA" id="ARBA00023237"/>
    </source>
</evidence>
<name>A0A6N8J7Y6_9BACT</name>
<evidence type="ECO:0000313" key="9">
    <source>
        <dbReference type="Proteomes" id="UP000468388"/>
    </source>
</evidence>
<dbReference type="EMBL" id="WRXO01000002">
    <property type="protein sequence ID" value="MVT40721.1"/>
    <property type="molecule type" value="Genomic_DNA"/>
</dbReference>
<proteinExistence type="inferred from homology"/>
<reference evidence="8 9" key="1">
    <citation type="submission" date="2019-12" db="EMBL/GenBank/DDBJ databases">
        <title>The draft genomic sequence of strain Chitinophaga oryziterrae JCM 16595.</title>
        <authorList>
            <person name="Zhang X."/>
        </authorList>
    </citation>
    <scope>NUCLEOTIDE SEQUENCE [LARGE SCALE GENOMIC DNA]</scope>
    <source>
        <strain evidence="8 9">JCM 16595</strain>
    </source>
</reference>
<comment type="caution">
    <text evidence="8">The sequence shown here is derived from an EMBL/GenBank/DDBJ whole genome shotgun (WGS) entry which is preliminary data.</text>
</comment>
<evidence type="ECO:0000256" key="3">
    <source>
        <dbReference type="ARBA" id="ARBA00022729"/>
    </source>
</evidence>
<dbReference type="GO" id="GO:0009279">
    <property type="term" value="C:cell outer membrane"/>
    <property type="evidence" value="ECO:0007669"/>
    <property type="project" value="UniProtKB-SubCell"/>
</dbReference>
<comment type="subcellular location">
    <subcellularLocation>
        <location evidence="1">Cell outer membrane</location>
    </subcellularLocation>
</comment>
<comment type="similarity">
    <text evidence="2">Belongs to the SusD family.</text>
</comment>
<evidence type="ECO:0000256" key="1">
    <source>
        <dbReference type="ARBA" id="ARBA00004442"/>
    </source>
</evidence>
<evidence type="ECO:0000313" key="8">
    <source>
        <dbReference type="EMBL" id="MVT40721.1"/>
    </source>
</evidence>
<dbReference type="OrthoDB" id="1035036at2"/>
<dbReference type="AlphaFoldDB" id="A0A6N8J7Y6"/>
<keyword evidence="4" id="KW-0472">Membrane</keyword>
<dbReference type="RefSeq" id="WP_157299357.1">
    <property type="nucleotide sequence ID" value="NZ_BAAAZB010000010.1"/>
</dbReference>
<dbReference type="Gene3D" id="1.25.40.390">
    <property type="match status" value="1"/>
</dbReference>
<dbReference type="CDD" id="cd08977">
    <property type="entry name" value="SusD"/>
    <property type="match status" value="1"/>
</dbReference>
<feature type="domain" description="RagB/SusD" evidence="6">
    <location>
        <begin position="337"/>
        <end position="490"/>
    </location>
</feature>
<dbReference type="SUPFAM" id="SSF48452">
    <property type="entry name" value="TPR-like"/>
    <property type="match status" value="1"/>
</dbReference>